<dbReference type="RefSeq" id="WP_073418812.1">
    <property type="nucleotide sequence ID" value="NZ_FQVX01000001.1"/>
</dbReference>
<dbReference type="EMBL" id="FQVX01000001">
    <property type="protein sequence ID" value="SHF82279.1"/>
    <property type="molecule type" value="Genomic_DNA"/>
</dbReference>
<organism evidence="1 2">
    <name type="scientific">Geodermatophilus nigrescens</name>
    <dbReference type="NCBI Taxonomy" id="1070870"/>
    <lineage>
        <taxon>Bacteria</taxon>
        <taxon>Bacillati</taxon>
        <taxon>Actinomycetota</taxon>
        <taxon>Actinomycetes</taxon>
        <taxon>Geodermatophilales</taxon>
        <taxon>Geodermatophilaceae</taxon>
        <taxon>Geodermatophilus</taxon>
    </lineage>
</organism>
<keyword evidence="2" id="KW-1185">Reference proteome</keyword>
<evidence type="ECO:0000313" key="2">
    <source>
        <dbReference type="Proteomes" id="UP000184471"/>
    </source>
</evidence>
<dbReference type="STRING" id="1070870.SAMN05444351_0919"/>
<reference evidence="1 2" key="1">
    <citation type="submission" date="2016-11" db="EMBL/GenBank/DDBJ databases">
        <authorList>
            <person name="Jaros S."/>
            <person name="Januszkiewicz K."/>
            <person name="Wedrychowicz H."/>
        </authorList>
    </citation>
    <scope>NUCLEOTIDE SEQUENCE [LARGE SCALE GENOMIC DNA]</scope>
    <source>
        <strain evidence="1 2">DSM 45408</strain>
    </source>
</reference>
<evidence type="ECO:0008006" key="3">
    <source>
        <dbReference type="Google" id="ProtNLM"/>
    </source>
</evidence>
<dbReference type="SUPFAM" id="SSF55729">
    <property type="entry name" value="Acyl-CoA N-acyltransferases (Nat)"/>
    <property type="match status" value="1"/>
</dbReference>
<dbReference type="OrthoDB" id="8449076at2"/>
<gene>
    <name evidence="1" type="ORF">SAMN05444351_0919</name>
</gene>
<dbReference type="InterPro" id="IPR016181">
    <property type="entry name" value="Acyl_CoA_acyltransferase"/>
</dbReference>
<dbReference type="AlphaFoldDB" id="A0A1M5ESS3"/>
<name>A0A1M5ESS3_9ACTN</name>
<dbReference type="Proteomes" id="UP000184471">
    <property type="component" value="Unassembled WGS sequence"/>
</dbReference>
<sequence>MSGPRGTADAVEAADAETRVQAYWERVVGSGRPLHFLVTHPRELLAAARDTRRLPRVDAVLTGAPAGALMRKELERRTKLGLPLGTTGVCHLEVPAVSADYSLGRSKQTLRRKARAATKLGVTWRVVTDTAEQAELTRRLDAHLPQKKDSRYRQVGSDHSYMVGSGLWAVAEDADGVPLVVAVTPYDGEWAILRLFIALGDEQKHSDARYLLTQGVVETLSARGVRHLFDNRAPHELTNGLRHFQRMLGFGLVRVRPVAAAPAPVRELPVPGARTDADLERVG</sequence>
<proteinExistence type="predicted"/>
<evidence type="ECO:0000313" key="1">
    <source>
        <dbReference type="EMBL" id="SHF82279.1"/>
    </source>
</evidence>
<accession>A0A1M5ESS3</accession>
<protein>
    <recommendedName>
        <fullName evidence="3">Acetyltransferase (GNAT) domain-containing protein</fullName>
    </recommendedName>
</protein>